<name>A0A433DMM9_9FUNG</name>
<proteinExistence type="predicted"/>
<keyword evidence="7" id="KW-1185">Reference proteome</keyword>
<dbReference type="GO" id="GO:0003677">
    <property type="term" value="F:DNA binding"/>
    <property type="evidence" value="ECO:0007669"/>
    <property type="project" value="InterPro"/>
</dbReference>
<dbReference type="SMART" id="SM00497">
    <property type="entry name" value="IENR1"/>
    <property type="match status" value="1"/>
</dbReference>
<evidence type="ECO:0000313" key="6">
    <source>
        <dbReference type="EMBL" id="RUP52130.1"/>
    </source>
</evidence>
<dbReference type="Pfam" id="PF07460">
    <property type="entry name" value="NUMOD3"/>
    <property type="match status" value="1"/>
</dbReference>
<dbReference type="AlphaFoldDB" id="A0A433DMM9"/>
<dbReference type="InterPro" id="IPR035901">
    <property type="entry name" value="GIY-YIG_endonuc_sf"/>
</dbReference>
<keyword evidence="3" id="KW-0255">Endonuclease</keyword>
<evidence type="ECO:0000256" key="3">
    <source>
        <dbReference type="ARBA" id="ARBA00022759"/>
    </source>
</evidence>
<sequence>MVSYSNLTDPSIRSMISSSLKKVSGVYGFQLISTGEIVYVGSSVCLARRFLSHINGGASNIILQRAFAKYDLSAFNFVILEEYRFNWDISTQENQELLLGLEQKYLDSLNPPYNIAKSTFAPFAGLSHSDSARAAISSANMGSNNPMFGTVAPNAVGVSVLRLDGTLVASFTSNVDAAKFMGVAHQVVSKAIKRNYIIKGLYRVVRL</sequence>
<dbReference type="SUPFAM" id="SSF64496">
    <property type="entry name" value="DNA-binding domain of intron-encoded endonucleases"/>
    <property type="match status" value="1"/>
</dbReference>
<evidence type="ECO:0000313" key="7">
    <source>
        <dbReference type="Proteomes" id="UP000268093"/>
    </source>
</evidence>
<reference evidence="6 7" key="1">
    <citation type="journal article" date="2018" name="New Phytol.">
        <title>Phylogenomics of Endogonaceae and evolution of mycorrhizas within Mucoromycota.</title>
        <authorList>
            <person name="Chang Y."/>
            <person name="Desiro A."/>
            <person name="Na H."/>
            <person name="Sandor L."/>
            <person name="Lipzen A."/>
            <person name="Clum A."/>
            <person name="Barry K."/>
            <person name="Grigoriev I.V."/>
            <person name="Martin F.M."/>
            <person name="Stajich J.E."/>
            <person name="Smith M.E."/>
            <person name="Bonito G."/>
            <person name="Spatafora J.W."/>
        </authorList>
    </citation>
    <scope>NUCLEOTIDE SEQUENCE [LARGE SCALE GENOMIC DNA]</scope>
    <source>
        <strain evidence="6 7">GMNB39</strain>
    </source>
</reference>
<dbReference type="GO" id="GO:0016787">
    <property type="term" value="F:hydrolase activity"/>
    <property type="evidence" value="ECO:0007669"/>
    <property type="project" value="UniProtKB-KW"/>
</dbReference>
<dbReference type="PROSITE" id="PS50164">
    <property type="entry name" value="GIY_YIG"/>
    <property type="match status" value="1"/>
</dbReference>
<keyword evidence="4" id="KW-0378">Hydrolase</keyword>
<protein>
    <recommendedName>
        <fullName evidence="5">GIY-YIG domain-containing protein</fullName>
    </recommendedName>
</protein>
<comment type="caution">
    <text evidence="6">The sequence shown here is derived from an EMBL/GenBank/DDBJ whole genome shotgun (WGS) entry which is preliminary data.</text>
</comment>
<keyword evidence="2" id="KW-0540">Nuclease</keyword>
<evidence type="ECO:0000256" key="2">
    <source>
        <dbReference type="ARBA" id="ARBA00022722"/>
    </source>
</evidence>
<comment type="similarity">
    <text evidence="1">To endonucleases of group I introns of fungi and phage.</text>
</comment>
<dbReference type="GO" id="GO:0004519">
    <property type="term" value="F:endonuclease activity"/>
    <property type="evidence" value="ECO:0007669"/>
    <property type="project" value="UniProtKB-KW"/>
</dbReference>
<dbReference type="InterPro" id="IPR006350">
    <property type="entry name" value="Intron_endoG1"/>
</dbReference>
<dbReference type="InterPro" id="IPR003611">
    <property type="entry name" value="NUMOD3"/>
</dbReference>
<dbReference type="OrthoDB" id="2446747at2759"/>
<evidence type="ECO:0000259" key="5">
    <source>
        <dbReference type="PROSITE" id="PS50164"/>
    </source>
</evidence>
<evidence type="ECO:0000256" key="1">
    <source>
        <dbReference type="ARBA" id="ARBA00010045"/>
    </source>
</evidence>
<evidence type="ECO:0000256" key="4">
    <source>
        <dbReference type="ARBA" id="ARBA00022801"/>
    </source>
</evidence>
<feature type="domain" description="GIY-YIG" evidence="5">
    <location>
        <begin position="22"/>
        <end position="115"/>
    </location>
</feature>
<dbReference type="InterPro" id="IPR003647">
    <property type="entry name" value="Intron_nuc_1_rpt"/>
</dbReference>
<dbReference type="InterPro" id="IPR000305">
    <property type="entry name" value="GIY-YIG_endonuc"/>
</dbReference>
<dbReference type="SMART" id="SM00465">
    <property type="entry name" value="GIYc"/>
    <property type="match status" value="1"/>
</dbReference>
<accession>A0A433DMM9</accession>
<organism evidence="6 7">
    <name type="scientific">Jimgerdemannia flammicorona</name>
    <dbReference type="NCBI Taxonomy" id="994334"/>
    <lineage>
        <taxon>Eukaryota</taxon>
        <taxon>Fungi</taxon>
        <taxon>Fungi incertae sedis</taxon>
        <taxon>Mucoromycota</taxon>
        <taxon>Mucoromycotina</taxon>
        <taxon>Endogonomycetes</taxon>
        <taxon>Endogonales</taxon>
        <taxon>Endogonaceae</taxon>
        <taxon>Jimgerdemannia</taxon>
    </lineage>
</organism>
<dbReference type="CDD" id="cd10445">
    <property type="entry name" value="GIY-YIG_bI1_like"/>
    <property type="match status" value="1"/>
</dbReference>
<dbReference type="NCBIfam" id="TIGR01453">
    <property type="entry name" value="grpIintron_endo"/>
    <property type="match status" value="1"/>
</dbReference>
<dbReference type="Proteomes" id="UP000268093">
    <property type="component" value="Unassembled WGS sequence"/>
</dbReference>
<dbReference type="Gene3D" id="3.40.1440.10">
    <property type="entry name" value="GIY-YIG endonuclease"/>
    <property type="match status" value="1"/>
</dbReference>
<dbReference type="SUPFAM" id="SSF82771">
    <property type="entry name" value="GIY-YIG endonuclease"/>
    <property type="match status" value="1"/>
</dbReference>
<gene>
    <name evidence="6" type="ORF">BC936DRAFT_140585</name>
</gene>
<dbReference type="EMBL" id="RBNI01000174">
    <property type="protein sequence ID" value="RUP52130.1"/>
    <property type="molecule type" value="Genomic_DNA"/>
</dbReference>